<feature type="region of interest" description="Disordered" evidence="1">
    <location>
        <begin position="1"/>
        <end position="27"/>
    </location>
</feature>
<dbReference type="OrthoDB" id="9806951at2"/>
<feature type="domain" description="Helicase HerA central" evidence="2">
    <location>
        <begin position="156"/>
        <end position="398"/>
    </location>
</feature>
<sequence length="570" mass="61927">MTKPVPTPAHSSAVEPEAPPFIERRGLPAAPPKRIAHIVSVSGSQAIAVLEHETTAAGTQQTRVEIGQLVKVPTAASTVVGLVSAVSSPAPTSGNGIEDLRLIEINLAGEVVSDPRDDRLTFRRGVAHLPTLGDPVLLADRHDLTRVYTQPNVATIEVGTLFQDAAVPARFIIDDLLAKHFIVVGTTGCGKSCALTAILQRVLDDHNHAHIVVLDVHNEYPTAFGARAELINPGNLHLPFWLLNFQELSAALTSGDAYHEAEVEILSDAVVAAKRRYSDASSNRQLARRPGDGSGVTVDAPTPFRLSDVLAFIDEQLGKLERTQKTLPYRRLKSRIETLASDQRYSFMFGSLTVQDTMADILGRLFRVPNDGRPITVIDLSTVPPEILDVVISVISRLAFDLAVWSKGGLPMLLVCEEAHRYAPAAAGEGFEPTRHALSRIAKEGRKYGLSLALVTQRPSELDTTILSQCSTVIAMRLSTERDQQVMRANTHDGALDLLDFLPLLGDREAIVLGQGVGMPMRIRFADIADKGIPRNLNSGFSHSWSRPNLDRAGLEAIVSRWRHAGRERG</sequence>
<dbReference type="PANTHER" id="PTHR42957:SF1">
    <property type="entry name" value="HELICASE MJ1565-RELATED"/>
    <property type="match status" value="1"/>
</dbReference>
<proteinExistence type="predicted"/>
<evidence type="ECO:0000313" key="3">
    <source>
        <dbReference type="EMBL" id="ABS62979.1"/>
    </source>
</evidence>
<dbReference type="eggNOG" id="COG0433">
    <property type="taxonomic scope" value="Bacteria"/>
</dbReference>
<dbReference type="InterPro" id="IPR027417">
    <property type="entry name" value="P-loop_NTPase"/>
</dbReference>
<evidence type="ECO:0000256" key="1">
    <source>
        <dbReference type="SAM" id="MobiDB-lite"/>
    </source>
</evidence>
<dbReference type="Proteomes" id="UP000006377">
    <property type="component" value="Chromosome"/>
</dbReference>
<reference evidence="3 4" key="1">
    <citation type="journal article" date="2011" name="Stand. Genomic Sci.">
        <title>Complete genome sequence of Parvibaculum lavamentivorans type strain (DS-1(T)).</title>
        <authorList>
            <person name="Schleheck D."/>
            <person name="Weiss M."/>
            <person name="Pitluck S."/>
            <person name="Bruce D."/>
            <person name="Land M.L."/>
            <person name="Han S."/>
            <person name="Saunders E."/>
            <person name="Tapia R."/>
            <person name="Detter C."/>
            <person name="Brettin T."/>
            <person name="Han J."/>
            <person name="Woyke T."/>
            <person name="Goodwin L."/>
            <person name="Pennacchio L."/>
            <person name="Nolan M."/>
            <person name="Cook A.M."/>
            <person name="Kjelleberg S."/>
            <person name="Thomas T."/>
        </authorList>
    </citation>
    <scope>NUCLEOTIDE SEQUENCE [LARGE SCALE GENOMIC DNA]</scope>
    <source>
        <strain evidence="4">DS-1 / DSM 13023 / NCIMB 13966</strain>
    </source>
</reference>
<organism evidence="3 4">
    <name type="scientific">Parvibaculum lavamentivorans (strain DS-1 / DSM 13023 / NCIMB 13966)</name>
    <dbReference type="NCBI Taxonomy" id="402881"/>
    <lineage>
        <taxon>Bacteria</taxon>
        <taxon>Pseudomonadati</taxon>
        <taxon>Pseudomonadota</taxon>
        <taxon>Alphaproteobacteria</taxon>
        <taxon>Hyphomicrobiales</taxon>
        <taxon>Parvibaculaceae</taxon>
        <taxon>Parvibaculum</taxon>
    </lineage>
</organism>
<dbReference type="EMBL" id="CP000774">
    <property type="protein sequence ID" value="ABS62979.1"/>
    <property type="molecule type" value="Genomic_DNA"/>
</dbReference>
<dbReference type="InterPro" id="IPR008571">
    <property type="entry name" value="HerA-like"/>
</dbReference>
<protein>
    <recommendedName>
        <fullName evidence="2">Helicase HerA central domain-containing protein</fullName>
    </recommendedName>
</protein>
<dbReference type="HOGENOM" id="CLU_023842_0_0_5"/>
<dbReference type="SUPFAM" id="SSF52540">
    <property type="entry name" value="P-loop containing nucleoside triphosphate hydrolases"/>
    <property type="match status" value="1"/>
</dbReference>
<accession>A7HSU6</accession>
<dbReference type="KEGG" id="pla:Plav_1359"/>
<evidence type="ECO:0000259" key="2">
    <source>
        <dbReference type="Pfam" id="PF01935"/>
    </source>
</evidence>
<evidence type="ECO:0000313" key="4">
    <source>
        <dbReference type="Proteomes" id="UP000006377"/>
    </source>
</evidence>
<keyword evidence="4" id="KW-1185">Reference proteome</keyword>
<dbReference type="STRING" id="402881.Plav_1359"/>
<name>A7HSU6_PARL1</name>
<dbReference type="Pfam" id="PF01935">
    <property type="entry name" value="DUF87"/>
    <property type="match status" value="1"/>
</dbReference>
<gene>
    <name evidence="3" type="ordered locus">Plav_1359</name>
</gene>
<dbReference type="RefSeq" id="WP_012110254.1">
    <property type="nucleotide sequence ID" value="NC_009719.1"/>
</dbReference>
<dbReference type="PANTHER" id="PTHR42957">
    <property type="entry name" value="HELICASE MJ1565-RELATED"/>
    <property type="match status" value="1"/>
</dbReference>
<dbReference type="AlphaFoldDB" id="A7HSU6"/>
<dbReference type="Gene3D" id="3.40.50.300">
    <property type="entry name" value="P-loop containing nucleotide triphosphate hydrolases"/>
    <property type="match status" value="2"/>
</dbReference>
<dbReference type="InterPro" id="IPR002789">
    <property type="entry name" value="HerA_central"/>
</dbReference>